<protein>
    <submittedName>
        <fullName evidence="8">Sodium:dicarboxylate symporter</fullName>
    </submittedName>
</protein>
<proteinExistence type="predicted"/>
<organism evidence="8 9">
    <name type="scientific">Pseudomonas oryzihabitans</name>
    <dbReference type="NCBI Taxonomy" id="47885"/>
    <lineage>
        <taxon>Bacteria</taxon>
        <taxon>Pseudomonadati</taxon>
        <taxon>Pseudomonadota</taxon>
        <taxon>Gammaproteobacteria</taxon>
        <taxon>Pseudomonadales</taxon>
        <taxon>Pseudomonadaceae</taxon>
        <taxon>Pseudomonas</taxon>
    </lineage>
</organism>
<evidence type="ECO:0000256" key="3">
    <source>
        <dbReference type="ARBA" id="ARBA00022519"/>
    </source>
</evidence>
<evidence type="ECO:0000256" key="6">
    <source>
        <dbReference type="ARBA" id="ARBA00023136"/>
    </source>
</evidence>
<dbReference type="GO" id="GO:0070778">
    <property type="term" value="P:L-aspartate transmembrane transport"/>
    <property type="evidence" value="ECO:0007669"/>
    <property type="project" value="TreeGrafter"/>
</dbReference>
<dbReference type="RefSeq" id="WP_208691537.1">
    <property type="nucleotide sequence ID" value="NZ_CP022198.1"/>
</dbReference>
<dbReference type="Proteomes" id="UP000250579">
    <property type="component" value="Chromosome"/>
</dbReference>
<keyword evidence="3" id="KW-0997">Cell inner membrane</keyword>
<keyword evidence="6 7" id="KW-0472">Membrane</keyword>
<evidence type="ECO:0000256" key="7">
    <source>
        <dbReference type="SAM" id="Phobius"/>
    </source>
</evidence>
<dbReference type="InterPro" id="IPR036458">
    <property type="entry name" value="Na:dicarbo_symporter_sf"/>
</dbReference>
<dbReference type="EMBL" id="CP022198">
    <property type="protein sequence ID" value="AXA67393.1"/>
    <property type="molecule type" value="Genomic_DNA"/>
</dbReference>
<keyword evidence="2" id="KW-0813">Transport</keyword>
<dbReference type="GO" id="GO:0015366">
    <property type="term" value="F:malate:proton symporter activity"/>
    <property type="evidence" value="ECO:0007669"/>
    <property type="project" value="TreeGrafter"/>
</dbReference>
<dbReference type="GO" id="GO:0005886">
    <property type="term" value="C:plasma membrane"/>
    <property type="evidence" value="ECO:0007669"/>
    <property type="project" value="TreeGrafter"/>
</dbReference>
<evidence type="ECO:0000313" key="9">
    <source>
        <dbReference type="Proteomes" id="UP000250579"/>
    </source>
</evidence>
<feature type="transmembrane region" description="Helical" evidence="7">
    <location>
        <begin position="328"/>
        <end position="347"/>
    </location>
</feature>
<name>A0A2Z5AAN7_9PSED</name>
<dbReference type="AlphaFoldDB" id="A0A2Z5AAN7"/>
<keyword evidence="5 7" id="KW-1133">Transmembrane helix</keyword>
<dbReference type="PANTHER" id="PTHR42865:SF1">
    <property type="entry name" value="AEROBIC C4-DICARBOXYLATE TRANSPORT PROTEIN"/>
    <property type="match status" value="1"/>
</dbReference>
<feature type="transmembrane region" description="Helical" evidence="7">
    <location>
        <begin position="187"/>
        <end position="207"/>
    </location>
</feature>
<evidence type="ECO:0000256" key="4">
    <source>
        <dbReference type="ARBA" id="ARBA00022692"/>
    </source>
</evidence>
<reference evidence="8 9" key="1">
    <citation type="submission" date="2017-06" db="EMBL/GenBank/DDBJ databases">
        <title>Evolution towards high GC content and high-temperature stress adaptation in endophytic Pseudomonas oryzihabitans impacted its plant-growth promoting traits.</title>
        <authorList>
            <person name="Nascimento F.X."/>
        </authorList>
    </citation>
    <scope>NUCLEOTIDE SEQUENCE [LARGE SCALE GENOMIC DNA]</scope>
    <source>
        <strain evidence="8 9">MS8</strain>
    </source>
</reference>
<sequence length="417" mass="43634">MIARIARNGSVQLGVALASGLLLGLWRPELAAAMKPLSDLFLRTLGLAIPLLMFALIVSAIARLGRGVGAMAARMVLYFQVMSLLSLLVGLIVGLVIHPGSAVAPGPISINWGSAEPADPLLPAAPPSMPGLLDSLPGTLLGAFTQSAILPLLCLAIALGLILRALGERGAPWLAGIERALGFMLRLLRLFLRLAPLAAFAAMAFTVSRYGGASLWPLLKFLLAVYLAALCFVCGVLGLVARLCGFSLLRLILWLRHELLLVAVTGSSVAALPLLIGRLERAGCPTELVRLSLTTGYTFNLAGSNLYIAVALLFLTQFAGIELSAAQLASFLLVGLITTLGSTSVAGSAFLTLAATLSILHFVPVEAVGLLLGVERLMKCRSLTNVLGNCVACLALARWQGTLDRSQLAAALARGRH</sequence>
<dbReference type="PANTHER" id="PTHR42865">
    <property type="entry name" value="PROTON/GLUTAMATE-ASPARTATE SYMPORTER"/>
    <property type="match status" value="1"/>
</dbReference>
<evidence type="ECO:0000256" key="5">
    <source>
        <dbReference type="ARBA" id="ARBA00022989"/>
    </source>
</evidence>
<evidence type="ECO:0000313" key="8">
    <source>
        <dbReference type="EMBL" id="AXA67393.1"/>
    </source>
</evidence>
<accession>A0A2Z5AAN7</accession>
<feature type="transmembrane region" description="Helical" evidence="7">
    <location>
        <begin position="143"/>
        <end position="166"/>
    </location>
</feature>
<feature type="transmembrane region" description="Helical" evidence="7">
    <location>
        <begin position="76"/>
        <end position="97"/>
    </location>
</feature>
<comment type="subcellular location">
    <subcellularLocation>
        <location evidence="1">Membrane</location>
        <topology evidence="1">Multi-pass membrane protein</topology>
    </subcellularLocation>
</comment>
<dbReference type="Gene3D" id="1.10.3860.10">
    <property type="entry name" value="Sodium:dicarboxylate symporter"/>
    <property type="match status" value="1"/>
</dbReference>
<dbReference type="Pfam" id="PF00375">
    <property type="entry name" value="SDF"/>
    <property type="match status" value="1"/>
</dbReference>
<dbReference type="InterPro" id="IPR001991">
    <property type="entry name" value="Na-dicarboxylate_symporter"/>
</dbReference>
<evidence type="ECO:0000256" key="1">
    <source>
        <dbReference type="ARBA" id="ARBA00004141"/>
    </source>
</evidence>
<dbReference type="GO" id="GO:0015138">
    <property type="term" value="F:fumarate transmembrane transporter activity"/>
    <property type="evidence" value="ECO:0007669"/>
    <property type="project" value="TreeGrafter"/>
</dbReference>
<gene>
    <name evidence="8" type="ORF">CE139_16755</name>
</gene>
<evidence type="ECO:0000256" key="2">
    <source>
        <dbReference type="ARBA" id="ARBA00022448"/>
    </source>
</evidence>
<dbReference type="PRINTS" id="PR00173">
    <property type="entry name" value="EDTRNSPORT"/>
</dbReference>
<feature type="transmembrane region" description="Helical" evidence="7">
    <location>
        <begin position="353"/>
        <end position="374"/>
    </location>
</feature>
<feature type="transmembrane region" description="Helical" evidence="7">
    <location>
        <begin position="253"/>
        <end position="276"/>
    </location>
</feature>
<feature type="transmembrane region" description="Helical" evidence="7">
    <location>
        <begin position="296"/>
        <end position="316"/>
    </location>
</feature>
<keyword evidence="4 7" id="KW-0812">Transmembrane</keyword>
<dbReference type="GO" id="GO:0015141">
    <property type="term" value="F:succinate transmembrane transporter activity"/>
    <property type="evidence" value="ECO:0007669"/>
    <property type="project" value="TreeGrafter"/>
</dbReference>
<keyword evidence="3" id="KW-1003">Cell membrane</keyword>
<feature type="transmembrane region" description="Helical" evidence="7">
    <location>
        <begin position="219"/>
        <end position="241"/>
    </location>
</feature>
<dbReference type="SUPFAM" id="SSF118215">
    <property type="entry name" value="Proton glutamate symport protein"/>
    <property type="match status" value="1"/>
</dbReference>
<dbReference type="STRING" id="47885.APT59_12990"/>
<feature type="transmembrane region" description="Helical" evidence="7">
    <location>
        <begin position="41"/>
        <end position="64"/>
    </location>
</feature>